<keyword evidence="3 7" id="KW-0812">Transmembrane</keyword>
<feature type="region of interest" description="Disordered" evidence="6">
    <location>
        <begin position="418"/>
        <end position="447"/>
    </location>
</feature>
<dbReference type="AlphaFoldDB" id="A0A1I2GQK5"/>
<keyword evidence="4 7" id="KW-1133">Transmembrane helix</keyword>
<organism evidence="8 9">
    <name type="scientific">Actinacidiphila alni</name>
    <dbReference type="NCBI Taxonomy" id="380248"/>
    <lineage>
        <taxon>Bacteria</taxon>
        <taxon>Bacillati</taxon>
        <taxon>Actinomycetota</taxon>
        <taxon>Actinomycetes</taxon>
        <taxon>Kitasatosporales</taxon>
        <taxon>Streptomycetaceae</taxon>
        <taxon>Actinacidiphila</taxon>
    </lineage>
</organism>
<dbReference type="InterPro" id="IPR036259">
    <property type="entry name" value="MFS_trans_sf"/>
</dbReference>
<sequence>MTATAISAPPDRPAHKDRNVLRWLAAYTASMLGDSVYFLALGFAAAKVAPPTQVGLVMAAGAVPRAALMLGGGVVADRFGPRRVVIGSDAVRCALILGAAAALALASPGLWLLVVVALLFGVVDALFMPAVGALPPRIVAPDQLMRLQGMRALTIRFGTIVGPPAGGLVMGLGGATAAFTVAGLLFATSVPLLVTTRIGPLPSPSSGEPAKTGRDSGAWRELVDGLRYVRRHRLVGPLVVSGALCELGLVGPLNVGMVLLTQNRGWGSTGYGWIIACFGAGAAAGALLLTVRGRIARAGAVQIGTLFAGSAGVGLIGVVPALPLAVAVALATGLLCGICGGLGYALVQSAAEAAYLGRVTSVMSLSSFGLAPLAYPLFGAAVGLWGAGPVFLASAGLGMTGGLLGLLTPAVRAAELPRKAGAAPEEGAADAADSADRTPEPAGAARG</sequence>
<dbReference type="STRING" id="380248.SAMN05216251_109201"/>
<evidence type="ECO:0000256" key="5">
    <source>
        <dbReference type="ARBA" id="ARBA00023136"/>
    </source>
</evidence>
<evidence type="ECO:0000256" key="3">
    <source>
        <dbReference type="ARBA" id="ARBA00022692"/>
    </source>
</evidence>
<reference evidence="8 9" key="1">
    <citation type="submission" date="2016-10" db="EMBL/GenBank/DDBJ databases">
        <authorList>
            <person name="de Groot N.N."/>
        </authorList>
    </citation>
    <scope>NUCLEOTIDE SEQUENCE [LARGE SCALE GENOMIC DNA]</scope>
    <source>
        <strain evidence="8 9">CGMCC 4.3510</strain>
    </source>
</reference>
<dbReference type="GO" id="GO:0005886">
    <property type="term" value="C:plasma membrane"/>
    <property type="evidence" value="ECO:0007669"/>
    <property type="project" value="UniProtKB-SubCell"/>
</dbReference>
<feature type="transmembrane region" description="Helical" evidence="7">
    <location>
        <begin position="390"/>
        <end position="411"/>
    </location>
</feature>
<evidence type="ECO:0000256" key="6">
    <source>
        <dbReference type="SAM" id="MobiDB-lite"/>
    </source>
</evidence>
<dbReference type="InterPro" id="IPR011701">
    <property type="entry name" value="MFS"/>
</dbReference>
<evidence type="ECO:0000256" key="4">
    <source>
        <dbReference type="ARBA" id="ARBA00022989"/>
    </source>
</evidence>
<dbReference type="EMBL" id="FONG01000009">
    <property type="protein sequence ID" value="SFF19279.1"/>
    <property type="molecule type" value="Genomic_DNA"/>
</dbReference>
<dbReference type="SUPFAM" id="SSF103473">
    <property type="entry name" value="MFS general substrate transporter"/>
    <property type="match status" value="1"/>
</dbReference>
<proteinExistence type="predicted"/>
<feature type="transmembrane region" description="Helical" evidence="7">
    <location>
        <begin position="298"/>
        <end position="318"/>
    </location>
</feature>
<comment type="subcellular location">
    <subcellularLocation>
        <location evidence="1">Cell membrane</location>
        <topology evidence="1">Multi-pass membrane protein</topology>
    </subcellularLocation>
</comment>
<feature type="compositionally biased region" description="Low complexity" evidence="6">
    <location>
        <begin position="420"/>
        <end position="432"/>
    </location>
</feature>
<dbReference type="Pfam" id="PF07690">
    <property type="entry name" value="MFS_1"/>
    <property type="match status" value="1"/>
</dbReference>
<evidence type="ECO:0000256" key="2">
    <source>
        <dbReference type="ARBA" id="ARBA00022475"/>
    </source>
</evidence>
<evidence type="ECO:0000256" key="7">
    <source>
        <dbReference type="SAM" id="Phobius"/>
    </source>
</evidence>
<dbReference type="GO" id="GO:0022857">
    <property type="term" value="F:transmembrane transporter activity"/>
    <property type="evidence" value="ECO:0007669"/>
    <property type="project" value="InterPro"/>
</dbReference>
<feature type="transmembrane region" description="Helical" evidence="7">
    <location>
        <begin position="271"/>
        <end position="291"/>
    </location>
</feature>
<dbReference type="PANTHER" id="PTHR23513:SF17">
    <property type="entry name" value="MEMBRANE PROTEIN"/>
    <property type="match status" value="1"/>
</dbReference>
<dbReference type="Gene3D" id="1.20.1250.20">
    <property type="entry name" value="MFS general substrate transporter like domains"/>
    <property type="match status" value="1"/>
</dbReference>
<keyword evidence="9" id="KW-1185">Reference proteome</keyword>
<protein>
    <submittedName>
        <fullName evidence="8">Sugar phosphate permease</fullName>
    </submittedName>
</protein>
<evidence type="ECO:0000256" key="1">
    <source>
        <dbReference type="ARBA" id="ARBA00004651"/>
    </source>
</evidence>
<name>A0A1I2GQK5_9ACTN</name>
<dbReference type="RefSeq" id="WP_093714491.1">
    <property type="nucleotide sequence ID" value="NZ_FONG01000009.1"/>
</dbReference>
<feature type="transmembrane region" description="Helical" evidence="7">
    <location>
        <begin position="324"/>
        <end position="347"/>
    </location>
</feature>
<feature type="transmembrane region" description="Helical" evidence="7">
    <location>
        <begin position="52"/>
        <end position="72"/>
    </location>
</feature>
<dbReference type="OrthoDB" id="3613552at2"/>
<feature type="transmembrane region" description="Helical" evidence="7">
    <location>
        <begin position="20"/>
        <end position="46"/>
    </location>
</feature>
<evidence type="ECO:0000313" key="9">
    <source>
        <dbReference type="Proteomes" id="UP000199323"/>
    </source>
</evidence>
<dbReference type="CDD" id="cd06173">
    <property type="entry name" value="MFS_MefA_like"/>
    <property type="match status" value="1"/>
</dbReference>
<keyword evidence="2" id="KW-1003">Cell membrane</keyword>
<accession>A0A1I2GQK5</accession>
<feature type="transmembrane region" description="Helical" evidence="7">
    <location>
        <begin position="359"/>
        <end position="378"/>
    </location>
</feature>
<evidence type="ECO:0000313" key="8">
    <source>
        <dbReference type="EMBL" id="SFF19279.1"/>
    </source>
</evidence>
<dbReference type="Proteomes" id="UP000199323">
    <property type="component" value="Unassembled WGS sequence"/>
</dbReference>
<feature type="transmembrane region" description="Helical" evidence="7">
    <location>
        <begin position="234"/>
        <end position="259"/>
    </location>
</feature>
<gene>
    <name evidence="8" type="ORF">SAMN05216251_109201</name>
</gene>
<keyword evidence="5 7" id="KW-0472">Membrane</keyword>
<dbReference type="PANTHER" id="PTHR23513">
    <property type="entry name" value="INTEGRAL MEMBRANE EFFLUX PROTEIN-RELATED"/>
    <property type="match status" value="1"/>
</dbReference>